<dbReference type="RefSeq" id="WP_344989814.1">
    <property type="nucleotide sequence ID" value="NZ_BAABFR010000002.1"/>
</dbReference>
<dbReference type="PANTHER" id="PTHR33713">
    <property type="entry name" value="ANTITOXIN YAFN-RELATED"/>
    <property type="match status" value="1"/>
</dbReference>
<comment type="function">
    <text evidence="2">Antitoxin component of a type II toxin-antitoxin (TA) system.</text>
</comment>
<dbReference type="EMBL" id="BAABFR010000002">
    <property type="protein sequence ID" value="GAA4383516.1"/>
    <property type="molecule type" value="Genomic_DNA"/>
</dbReference>
<evidence type="ECO:0000313" key="3">
    <source>
        <dbReference type="EMBL" id="GAA4383516.1"/>
    </source>
</evidence>
<name>A0ABP8J1Z8_9ACTN</name>
<dbReference type="Gene3D" id="1.10.1220.170">
    <property type="match status" value="1"/>
</dbReference>
<dbReference type="Proteomes" id="UP001500635">
    <property type="component" value="Unassembled WGS sequence"/>
</dbReference>
<evidence type="ECO:0000256" key="1">
    <source>
        <dbReference type="ARBA" id="ARBA00009981"/>
    </source>
</evidence>
<organism evidence="3 4">
    <name type="scientific">Tsukamurella soli</name>
    <dbReference type="NCBI Taxonomy" id="644556"/>
    <lineage>
        <taxon>Bacteria</taxon>
        <taxon>Bacillati</taxon>
        <taxon>Actinomycetota</taxon>
        <taxon>Actinomycetes</taxon>
        <taxon>Mycobacteriales</taxon>
        <taxon>Tsukamurellaceae</taxon>
        <taxon>Tsukamurella</taxon>
    </lineage>
</organism>
<gene>
    <name evidence="3" type="ORF">GCM10023147_02830</name>
</gene>
<dbReference type="SUPFAM" id="SSF143120">
    <property type="entry name" value="YefM-like"/>
    <property type="match status" value="1"/>
</dbReference>
<dbReference type="Pfam" id="PF02604">
    <property type="entry name" value="PhdYeFM_antitox"/>
    <property type="match status" value="1"/>
</dbReference>
<dbReference type="InterPro" id="IPR006442">
    <property type="entry name" value="Antitoxin_Phd/YefM"/>
</dbReference>
<dbReference type="NCBIfam" id="TIGR01552">
    <property type="entry name" value="phd_fam"/>
    <property type="match status" value="1"/>
</dbReference>
<dbReference type="Gene3D" id="3.40.1620.10">
    <property type="entry name" value="YefM-like domain"/>
    <property type="match status" value="1"/>
</dbReference>
<dbReference type="PANTHER" id="PTHR33713:SF6">
    <property type="entry name" value="ANTITOXIN YEFM"/>
    <property type="match status" value="1"/>
</dbReference>
<comment type="caution">
    <text evidence="3">The sequence shown here is derived from an EMBL/GenBank/DDBJ whole genome shotgun (WGS) entry which is preliminary data.</text>
</comment>
<accession>A0ABP8J1Z8</accession>
<evidence type="ECO:0000256" key="2">
    <source>
        <dbReference type="RuleBase" id="RU362080"/>
    </source>
</evidence>
<protein>
    <recommendedName>
        <fullName evidence="2">Antitoxin</fullName>
    </recommendedName>
</protein>
<reference evidence="4" key="1">
    <citation type="journal article" date="2019" name="Int. J. Syst. Evol. Microbiol.">
        <title>The Global Catalogue of Microorganisms (GCM) 10K type strain sequencing project: providing services to taxonomists for standard genome sequencing and annotation.</title>
        <authorList>
            <consortium name="The Broad Institute Genomics Platform"/>
            <consortium name="The Broad Institute Genome Sequencing Center for Infectious Disease"/>
            <person name="Wu L."/>
            <person name="Ma J."/>
        </authorList>
    </citation>
    <scope>NUCLEOTIDE SEQUENCE [LARGE SCALE GENOMIC DNA]</scope>
    <source>
        <strain evidence="4">JCM 17688</strain>
    </source>
</reference>
<proteinExistence type="inferred from homology"/>
<sequence length="87" mass="9652">MQAITPTKARSDLYRIIEQVNADHDVVEILSKNGENNAVIMSKTDYDALMETQYLLSSPANAIRLLRSLEATQRGQYATHDLSGLDG</sequence>
<dbReference type="InterPro" id="IPR036165">
    <property type="entry name" value="YefM-like_sf"/>
</dbReference>
<dbReference type="InterPro" id="IPR051405">
    <property type="entry name" value="phD/YefM_antitoxin"/>
</dbReference>
<comment type="similarity">
    <text evidence="1 2">Belongs to the phD/YefM antitoxin family.</text>
</comment>
<keyword evidence="4" id="KW-1185">Reference proteome</keyword>
<evidence type="ECO:0000313" key="4">
    <source>
        <dbReference type="Proteomes" id="UP001500635"/>
    </source>
</evidence>